<dbReference type="Gene3D" id="2.40.160.20">
    <property type="match status" value="1"/>
</dbReference>
<dbReference type="PANTHER" id="PTHR37315:SF1">
    <property type="entry name" value="UPF0311 PROTEIN BLR7842"/>
    <property type="match status" value="1"/>
</dbReference>
<dbReference type="EMBL" id="DVLW01000203">
    <property type="protein sequence ID" value="HIT95011.1"/>
    <property type="molecule type" value="Genomic_DNA"/>
</dbReference>
<name>A0A9D1H857_9FIRM</name>
<accession>A0A9D1H857</accession>
<organism evidence="1 2">
    <name type="scientific">Candidatus Faecivivens stercoripullorum</name>
    <dbReference type="NCBI Taxonomy" id="2840805"/>
    <lineage>
        <taxon>Bacteria</taxon>
        <taxon>Bacillati</taxon>
        <taxon>Bacillota</taxon>
        <taxon>Clostridia</taxon>
        <taxon>Eubacteriales</taxon>
        <taxon>Oscillospiraceae</taxon>
        <taxon>Oscillospiraceae incertae sedis</taxon>
        <taxon>Candidatus Faecivivens</taxon>
    </lineage>
</organism>
<reference evidence="1" key="1">
    <citation type="submission" date="2020-10" db="EMBL/GenBank/DDBJ databases">
        <authorList>
            <person name="Gilroy R."/>
        </authorList>
    </citation>
    <scope>NUCLEOTIDE SEQUENCE</scope>
    <source>
        <strain evidence="1">ChiBcec7-5410</strain>
    </source>
</reference>
<dbReference type="AlphaFoldDB" id="A0A9D1H857"/>
<proteinExistence type="predicted"/>
<reference evidence="1" key="2">
    <citation type="journal article" date="2021" name="PeerJ">
        <title>Extensive microbial diversity within the chicken gut microbiome revealed by metagenomics and culture.</title>
        <authorList>
            <person name="Gilroy R."/>
            <person name="Ravi A."/>
            <person name="Getino M."/>
            <person name="Pursley I."/>
            <person name="Horton D.L."/>
            <person name="Alikhan N.F."/>
            <person name="Baker D."/>
            <person name="Gharbi K."/>
            <person name="Hall N."/>
            <person name="Watson M."/>
            <person name="Adriaenssens E.M."/>
            <person name="Foster-Nyarko E."/>
            <person name="Jarju S."/>
            <person name="Secka A."/>
            <person name="Antonio M."/>
            <person name="Oren A."/>
            <person name="Chaudhuri R.R."/>
            <person name="La Ragione R."/>
            <person name="Hildebrand F."/>
            <person name="Pallen M.J."/>
        </authorList>
    </citation>
    <scope>NUCLEOTIDE SEQUENCE</scope>
    <source>
        <strain evidence="1">ChiBcec7-5410</strain>
    </source>
</reference>
<evidence type="ECO:0000313" key="2">
    <source>
        <dbReference type="Proteomes" id="UP000824160"/>
    </source>
</evidence>
<dbReference type="Pfam" id="PF11578">
    <property type="entry name" value="DUF3237"/>
    <property type="match status" value="1"/>
</dbReference>
<dbReference type="PANTHER" id="PTHR37315">
    <property type="entry name" value="UPF0311 PROTEIN BLR7842"/>
    <property type="match status" value="1"/>
</dbReference>
<protein>
    <submittedName>
        <fullName evidence="1">DUF3237 domain-containing protein</fullName>
    </submittedName>
</protein>
<dbReference type="Proteomes" id="UP000824160">
    <property type="component" value="Unassembled WGS sequence"/>
</dbReference>
<evidence type="ECO:0000313" key="1">
    <source>
        <dbReference type="EMBL" id="HIT95011.1"/>
    </source>
</evidence>
<gene>
    <name evidence="1" type="ORF">IAC43_07475</name>
</gene>
<comment type="caution">
    <text evidence="1">The sequence shown here is derived from an EMBL/GenBank/DDBJ whole genome shotgun (WGS) entry which is preliminary data.</text>
</comment>
<dbReference type="InterPro" id="IPR020915">
    <property type="entry name" value="UPF0311"/>
</dbReference>
<sequence>MSAPTLKKQFEIRVEVAPPVLIGQDDISGRRQLIPILSGTLTGASEGNFPSLTGEVLPGGVDSQVIRPDGKCELSARYGVRLTGGEWDGASFYIENNGFRTVPEEYVPQVLAGGFVDPSLYYFCTVPQFEVYDSRLNWLKQRLFICSATRLPDAVILGYYTVE</sequence>